<reference evidence="2" key="1">
    <citation type="submission" date="2023-06" db="EMBL/GenBank/DDBJ databases">
        <authorList>
            <consortium name="Lawrence Berkeley National Laboratory"/>
            <person name="Ahrendt S."/>
            <person name="Sahu N."/>
            <person name="Indic B."/>
            <person name="Wong-Bajracharya J."/>
            <person name="Merenyi Z."/>
            <person name="Ke H.-M."/>
            <person name="Monk M."/>
            <person name="Kocsube S."/>
            <person name="Drula E."/>
            <person name="Lipzen A."/>
            <person name="Balint B."/>
            <person name="Henrissat B."/>
            <person name="Andreopoulos B."/>
            <person name="Martin F.M."/>
            <person name="Harder C.B."/>
            <person name="Rigling D."/>
            <person name="Ford K.L."/>
            <person name="Foster G.D."/>
            <person name="Pangilinan J."/>
            <person name="Papanicolaou A."/>
            <person name="Barry K."/>
            <person name="LaButti K."/>
            <person name="Viragh M."/>
            <person name="Koriabine M."/>
            <person name="Yan M."/>
            <person name="Riley R."/>
            <person name="Champramary S."/>
            <person name="Plett K.L."/>
            <person name="Tsai I.J."/>
            <person name="Slot J."/>
            <person name="Sipos G."/>
            <person name="Plett J."/>
            <person name="Nagy L.G."/>
            <person name="Grigoriev I.V."/>
        </authorList>
    </citation>
    <scope>NUCLEOTIDE SEQUENCE</scope>
    <source>
        <strain evidence="2">FPL87.14</strain>
    </source>
</reference>
<dbReference type="AlphaFoldDB" id="A0AA39IXE9"/>
<keyword evidence="3" id="KW-1185">Reference proteome</keyword>
<comment type="caution">
    <text evidence="2">The sequence shown here is derived from an EMBL/GenBank/DDBJ whole genome shotgun (WGS) entry which is preliminary data.</text>
</comment>
<proteinExistence type="predicted"/>
<sequence>MLKGISFAFRYALDAVWHQTVRFLRRPLSFLAFLWVLVFLFGKTSETLQVVVQPLCFISGISHSSLCISHPPPTRVPQYADFPALVEIQSATFEQLLDDFVHVSLLSLNLKKAEMAASELNEIIHRVEYQNDEHFTASLSNFIKTARETAIELQVLSFHMQDTVDRIVAANNHSINTIDGVCTKNMRYSLSGLMPWSSSPTDEMVLKIFSESIDMLSEISEILILKAQVQLKNLEDLQGNLTIVRDIVIRDNLEVPADGNKLVWGVVHDYGLEVLRFVGEYLQPAPQYVSSALHMLHEMRKNIAALRGRVVKPAPTESYVPPEVHMSSIKRGLETLEASNRKAREREREARRLLV</sequence>
<dbReference type="Proteomes" id="UP001175226">
    <property type="component" value="Unassembled WGS sequence"/>
</dbReference>
<protein>
    <submittedName>
        <fullName evidence="2">Uncharacterized protein</fullName>
    </submittedName>
</protein>
<feature type="coiled-coil region" evidence="1">
    <location>
        <begin position="326"/>
        <end position="353"/>
    </location>
</feature>
<organism evidence="2 3">
    <name type="scientific">Armillaria borealis</name>
    <dbReference type="NCBI Taxonomy" id="47425"/>
    <lineage>
        <taxon>Eukaryota</taxon>
        <taxon>Fungi</taxon>
        <taxon>Dikarya</taxon>
        <taxon>Basidiomycota</taxon>
        <taxon>Agaricomycotina</taxon>
        <taxon>Agaricomycetes</taxon>
        <taxon>Agaricomycetidae</taxon>
        <taxon>Agaricales</taxon>
        <taxon>Marasmiineae</taxon>
        <taxon>Physalacriaceae</taxon>
        <taxon>Armillaria</taxon>
    </lineage>
</organism>
<accession>A0AA39IXE9</accession>
<evidence type="ECO:0000313" key="3">
    <source>
        <dbReference type="Proteomes" id="UP001175226"/>
    </source>
</evidence>
<gene>
    <name evidence="2" type="ORF">EV421DRAFT_1720661</name>
</gene>
<keyword evidence="1" id="KW-0175">Coiled coil</keyword>
<evidence type="ECO:0000256" key="1">
    <source>
        <dbReference type="SAM" id="Coils"/>
    </source>
</evidence>
<evidence type="ECO:0000313" key="2">
    <source>
        <dbReference type="EMBL" id="KAK0431337.1"/>
    </source>
</evidence>
<name>A0AA39IXE9_9AGAR</name>
<dbReference type="EMBL" id="JAUEPT010000117">
    <property type="protein sequence ID" value="KAK0431337.1"/>
    <property type="molecule type" value="Genomic_DNA"/>
</dbReference>